<reference evidence="2" key="2">
    <citation type="journal article" date="2023" name="Infect Dis Poverty">
        <title>Chromosome-scale genome of the human blood fluke Schistosoma mekongi and its implications for public health.</title>
        <authorList>
            <person name="Zhou M."/>
            <person name="Xu L."/>
            <person name="Xu D."/>
            <person name="Chen W."/>
            <person name="Khan J."/>
            <person name="Hu Y."/>
            <person name="Huang H."/>
            <person name="Wei H."/>
            <person name="Zhang Y."/>
            <person name="Chusongsang P."/>
            <person name="Tanasarnprasert K."/>
            <person name="Hu X."/>
            <person name="Limpanont Y."/>
            <person name="Lv Z."/>
        </authorList>
    </citation>
    <scope>NUCLEOTIDE SEQUENCE</scope>
    <source>
        <strain evidence="2">LV_2022a</strain>
    </source>
</reference>
<feature type="compositionally biased region" description="Low complexity" evidence="1">
    <location>
        <begin position="589"/>
        <end position="602"/>
    </location>
</feature>
<keyword evidence="3" id="KW-1185">Reference proteome</keyword>
<gene>
    <name evidence="2" type="ORF">MN116_003549</name>
</gene>
<protein>
    <submittedName>
        <fullName evidence="2">Uncharacterized protein</fullName>
    </submittedName>
</protein>
<proteinExistence type="predicted"/>
<feature type="compositionally biased region" description="Low complexity" evidence="1">
    <location>
        <begin position="109"/>
        <end position="122"/>
    </location>
</feature>
<sequence length="835" mass="94579">MSRHISQKHSNQYLKRQHSMKTEESDNVCIESYDIRSNSSHRQRTTSNAPNELQSNLDYATKRYPSQMNTYSSSKSVSPRLLNVFNPSPSVHSSLVAVSRVSQQPSFESYDSSMSATSWTSSNDPDNNASISRYSNDPRSVSPNQQAISTTNWSTSSLIKDKNNEQTTRSNNSIKYEDTRKDVKTTTELKSSLKSIKTKEKFQSRKKNPLFRSITLDNDIKVENDDNIVNSLSSTSSTTRLKTLSFSSQSEKRLYDRDKFCAKGLSKELANLKIIDMKKEGSGDLKSVTSSGSQNIKGLWKRAFQSLRKDKTDKDPVKRKENGSQPSDPQTPEGEVDPVYHLLRCAASKSQTTAMATTGIINTKTTSKPKSFVTDASIPSSGEFGQFTRSDYNETNVYPGSILLRKTSTFKPNELDSHQLNEYLLETNINTNNSNTNQRSKENEYNISRSNEYKSIKSNALISSNMKLSPQFPVTEQQIINVDEAELAYEQHKRMNPRQKTLRSSQKSPVLPIEDYPQSLYTTDYGYESEPKSFTSADEMKSHKQFSGYNTKSFGSALRTSNEKVNPFSRMKIMSVEESENDTIDVDKSNNNNNVNYNIQDSDNYKRQKSYHSTSYSRSDNSTSSISPKYTPNISSSSRKPYNYNETSQLATQVSTLEDRIKKNPLLSMKSFSLDVPQFDQPYDPNLIGSGGSSPGRYSEGFRKSSVVKQYSHLPSVVSPSSFSPRINEPVCYTHTKKSIPYEETHMMDMYHSTQMNVNDLPNIDSSYPINIDERPPSTSGRHRNSPLGNYASRPRLTSTNRILPKPIESTNERNLYPSKRNFALNQRNESNLRF</sequence>
<dbReference type="Proteomes" id="UP001292079">
    <property type="component" value="Unassembled WGS sequence"/>
</dbReference>
<reference evidence="2" key="1">
    <citation type="submission" date="2022-04" db="EMBL/GenBank/DDBJ databases">
        <authorList>
            <person name="Xu L."/>
            <person name="Lv Z."/>
        </authorList>
    </citation>
    <scope>NUCLEOTIDE SEQUENCE</scope>
    <source>
        <strain evidence="2">LV_2022a</strain>
    </source>
</reference>
<organism evidence="2 3">
    <name type="scientific">Schistosoma mekongi</name>
    <name type="common">Parasitic worm</name>
    <dbReference type="NCBI Taxonomy" id="38744"/>
    <lineage>
        <taxon>Eukaryota</taxon>
        <taxon>Metazoa</taxon>
        <taxon>Spiralia</taxon>
        <taxon>Lophotrochozoa</taxon>
        <taxon>Platyhelminthes</taxon>
        <taxon>Trematoda</taxon>
        <taxon>Digenea</taxon>
        <taxon>Strigeidida</taxon>
        <taxon>Schistosomatoidea</taxon>
        <taxon>Schistosomatidae</taxon>
        <taxon>Schistosoma</taxon>
    </lineage>
</organism>
<dbReference type="AlphaFoldDB" id="A0AAE1ZDI3"/>
<feature type="region of interest" description="Disordered" evidence="1">
    <location>
        <begin position="309"/>
        <end position="335"/>
    </location>
</feature>
<feature type="compositionally biased region" description="Polar residues" evidence="1">
    <location>
        <begin position="45"/>
        <end position="54"/>
    </location>
</feature>
<feature type="region of interest" description="Disordered" evidence="1">
    <location>
        <begin position="773"/>
        <end position="814"/>
    </location>
</feature>
<comment type="caution">
    <text evidence="2">The sequence shown here is derived from an EMBL/GenBank/DDBJ whole genome shotgun (WGS) entry which is preliminary data.</text>
</comment>
<dbReference type="EMBL" id="JALJAT010000002">
    <property type="protein sequence ID" value="KAK4472281.1"/>
    <property type="molecule type" value="Genomic_DNA"/>
</dbReference>
<feature type="region of interest" description="Disordered" evidence="1">
    <location>
        <begin position="109"/>
        <end position="182"/>
    </location>
</feature>
<feature type="region of interest" description="Disordered" evidence="1">
    <location>
        <begin position="1"/>
        <end position="54"/>
    </location>
</feature>
<feature type="compositionally biased region" description="Basic and acidic residues" evidence="1">
    <location>
        <begin position="309"/>
        <end position="322"/>
    </location>
</feature>
<name>A0AAE1ZDI3_SCHME</name>
<feature type="compositionally biased region" description="Polar residues" evidence="1">
    <location>
        <begin position="123"/>
        <end position="158"/>
    </location>
</feature>
<accession>A0AAE1ZDI3</accession>
<feature type="compositionally biased region" description="Polar residues" evidence="1">
    <location>
        <begin position="628"/>
        <end position="644"/>
    </location>
</feature>
<feature type="compositionally biased region" description="Polar residues" evidence="1">
    <location>
        <begin position="165"/>
        <end position="174"/>
    </location>
</feature>
<evidence type="ECO:0000313" key="3">
    <source>
        <dbReference type="Proteomes" id="UP001292079"/>
    </source>
</evidence>
<evidence type="ECO:0000313" key="2">
    <source>
        <dbReference type="EMBL" id="KAK4472281.1"/>
    </source>
</evidence>
<feature type="compositionally biased region" description="Low complexity" evidence="1">
    <location>
        <begin position="611"/>
        <end position="627"/>
    </location>
</feature>
<feature type="region of interest" description="Disordered" evidence="1">
    <location>
        <begin position="578"/>
        <end position="644"/>
    </location>
</feature>
<evidence type="ECO:0000256" key="1">
    <source>
        <dbReference type="SAM" id="MobiDB-lite"/>
    </source>
</evidence>